<evidence type="ECO:0000256" key="5">
    <source>
        <dbReference type="RuleBase" id="RU368013"/>
    </source>
</evidence>
<evidence type="ECO:0000313" key="8">
    <source>
        <dbReference type="Proteomes" id="UP001497600"/>
    </source>
</evidence>
<proteinExistence type="inferred from homology"/>
<keyword evidence="5" id="KW-0813">Transport</keyword>
<sequence>MISTGFSWGDKPTERSMPPRPTPTMHNNNNNPRKRRQHEEESNRVHKPTTRKSFPIVQTKMNNINHKRLKTPKILGQQLPLNRVIEVLDKPALQELLQNLIKLHPEVSETVTKLAPKATLVDSLNLIKSKYDCIFNHLPYKCDVESDYSYLRIKPYLNEFFHCLSDFILNNLPPIESNSSNSLKFLDNITNLIHNLPNFVNNEFQYTKMMAYDQVVNCWLIILSRYNFEDSESSETNLISIINDLDLKNKLDQHNLLSQDKFKSVISFIDSEIENYEKVNHQLSGNSINDLITVDYSNYSITARTSH</sequence>
<keyword evidence="4 5" id="KW-0539">Nucleus</keyword>
<organism evidence="7 8">
    <name type="scientific">[Candida] anglica</name>
    <dbReference type="NCBI Taxonomy" id="148631"/>
    <lineage>
        <taxon>Eukaryota</taxon>
        <taxon>Fungi</taxon>
        <taxon>Dikarya</taxon>
        <taxon>Ascomycota</taxon>
        <taxon>Saccharomycotina</taxon>
        <taxon>Pichiomycetes</taxon>
        <taxon>Debaryomycetaceae</taxon>
        <taxon>Kurtzmaniella</taxon>
    </lineage>
</organism>
<keyword evidence="8" id="KW-1185">Reference proteome</keyword>
<dbReference type="Gene3D" id="1.20.58.1590">
    <property type="entry name" value="Tethering factor for nuclear proteasome Cut8/Sts1"/>
    <property type="match status" value="1"/>
</dbReference>
<comment type="subcellular location">
    <subcellularLocation>
        <location evidence="5">Cytoplasm</location>
    </subcellularLocation>
    <subcellularLocation>
        <location evidence="5">Nucleus</location>
    </subcellularLocation>
</comment>
<protein>
    <recommendedName>
        <fullName evidence="2 5">Tethering factor for nuclear proteasome STS1</fullName>
    </recommendedName>
</protein>
<dbReference type="InterPro" id="IPR013868">
    <property type="entry name" value="Cut8/Sts1_fam"/>
</dbReference>
<dbReference type="Proteomes" id="UP001497600">
    <property type="component" value="Chromosome D"/>
</dbReference>
<evidence type="ECO:0000256" key="6">
    <source>
        <dbReference type="SAM" id="MobiDB-lite"/>
    </source>
</evidence>
<dbReference type="GO" id="GO:0000502">
    <property type="term" value="C:proteasome complex"/>
    <property type="evidence" value="ECO:0007669"/>
    <property type="project" value="UniProtKB-KW"/>
</dbReference>
<dbReference type="PANTHER" id="PTHR28032:SF1">
    <property type="entry name" value="FI02826P"/>
    <property type="match status" value="1"/>
</dbReference>
<gene>
    <name evidence="7" type="primary">STS1</name>
    <name evidence="7" type="ORF">CAAN4_D12772</name>
</gene>
<feature type="region of interest" description="Disordered" evidence="6">
    <location>
        <begin position="1"/>
        <end position="54"/>
    </location>
</feature>
<accession>A0ABP0EE59</accession>
<name>A0ABP0EE59_9ASCO</name>
<comment type="similarity">
    <text evidence="1 5">Belongs to the cut8/STS1 family.</text>
</comment>
<keyword evidence="3 5" id="KW-0653">Protein transport</keyword>
<dbReference type="InterPro" id="IPR038422">
    <property type="entry name" value="Cut8/Sts1_sf"/>
</dbReference>
<reference evidence="7 8" key="1">
    <citation type="submission" date="2024-01" db="EMBL/GenBank/DDBJ databases">
        <authorList>
            <consortium name="Genoscope - CEA"/>
            <person name="William W."/>
        </authorList>
    </citation>
    <scope>NUCLEOTIDE SEQUENCE [LARGE SCALE GENOMIC DNA]</scope>
    <source>
        <strain evidence="7 8">29B2s-10</strain>
    </source>
</reference>
<keyword evidence="5" id="KW-0963">Cytoplasm</keyword>
<dbReference type="Pfam" id="PF08559">
    <property type="entry name" value="Cut8"/>
    <property type="match status" value="1"/>
</dbReference>
<evidence type="ECO:0000256" key="2">
    <source>
        <dbReference type="ARBA" id="ARBA00016204"/>
    </source>
</evidence>
<evidence type="ECO:0000313" key="7">
    <source>
        <dbReference type="EMBL" id="CAK7905154.1"/>
    </source>
</evidence>
<evidence type="ECO:0000256" key="4">
    <source>
        <dbReference type="ARBA" id="ARBA00023242"/>
    </source>
</evidence>
<keyword evidence="7" id="KW-0647">Proteasome</keyword>
<comment type="function">
    <text evidence="5">Involved in ubiquitin-mediated protein degradation. Regulatory factor in the ubiquitin/proteasome pathway that controls the turnover of proteasome substrates. Targets proteasomes to the nucleus and facilitates the degradation of nuclear proteins.</text>
</comment>
<evidence type="ECO:0000256" key="3">
    <source>
        <dbReference type="ARBA" id="ARBA00022927"/>
    </source>
</evidence>
<comment type="subunit">
    <text evidence="5">Binds the proteasome.</text>
</comment>
<dbReference type="PANTHER" id="PTHR28032">
    <property type="entry name" value="FI02826P"/>
    <property type="match status" value="1"/>
</dbReference>
<evidence type="ECO:0000256" key="1">
    <source>
        <dbReference type="ARBA" id="ARBA00006199"/>
    </source>
</evidence>
<dbReference type="EMBL" id="OZ004256">
    <property type="protein sequence ID" value="CAK7905154.1"/>
    <property type="molecule type" value="Genomic_DNA"/>
</dbReference>